<evidence type="ECO:0000256" key="1">
    <source>
        <dbReference type="SAM" id="MobiDB-lite"/>
    </source>
</evidence>
<feature type="region of interest" description="Disordered" evidence="1">
    <location>
        <begin position="132"/>
        <end position="264"/>
    </location>
</feature>
<organism evidence="2 3">
    <name type="scientific">Porcisia hertigi</name>
    <dbReference type="NCBI Taxonomy" id="2761500"/>
    <lineage>
        <taxon>Eukaryota</taxon>
        <taxon>Discoba</taxon>
        <taxon>Euglenozoa</taxon>
        <taxon>Kinetoplastea</taxon>
        <taxon>Metakinetoplastina</taxon>
        <taxon>Trypanosomatida</taxon>
        <taxon>Trypanosomatidae</taxon>
        <taxon>Leishmaniinae</taxon>
        <taxon>Porcisia</taxon>
    </lineage>
</organism>
<gene>
    <name evidence="2" type="ORF">JKF63_02773</name>
</gene>
<accession>A0A836L624</accession>
<feature type="compositionally biased region" description="Basic and acidic residues" evidence="1">
    <location>
        <begin position="147"/>
        <end position="164"/>
    </location>
</feature>
<dbReference type="Proteomes" id="UP000674318">
    <property type="component" value="Unassembled WGS sequence"/>
</dbReference>
<comment type="caution">
    <text evidence="2">The sequence shown here is derived from an EMBL/GenBank/DDBJ whole genome shotgun (WGS) entry which is preliminary data.</text>
</comment>
<feature type="compositionally biased region" description="Basic and acidic residues" evidence="1">
    <location>
        <begin position="244"/>
        <end position="264"/>
    </location>
</feature>
<evidence type="ECO:0000313" key="3">
    <source>
        <dbReference type="Proteomes" id="UP000674318"/>
    </source>
</evidence>
<evidence type="ECO:0008006" key="4">
    <source>
        <dbReference type="Google" id="ProtNLM"/>
    </source>
</evidence>
<dbReference type="AlphaFoldDB" id="A0A836L624"/>
<dbReference type="EMBL" id="JAFJZO010000030">
    <property type="protein sequence ID" value="KAG5498487.1"/>
    <property type="molecule type" value="Genomic_DNA"/>
</dbReference>
<proteinExistence type="predicted"/>
<evidence type="ECO:0000313" key="2">
    <source>
        <dbReference type="EMBL" id="KAG5498487.1"/>
    </source>
</evidence>
<dbReference type="KEGG" id="phet:94288874"/>
<dbReference type="RefSeq" id="XP_067755241.1">
    <property type="nucleotide sequence ID" value="XM_067898797.1"/>
</dbReference>
<name>A0A836L624_9TRYP</name>
<dbReference type="GeneID" id="94288874"/>
<sequence length="264" mass="32010">MPRDDFDRRRLRALYDRNRRRVSALADARDRRRGGEDDFAAPRRYVVSERRTRIEGFGRGGTQVRRVVRRARAGRTDEPRPRRFSDRAIFRRSGRDRFRRAEDFDREDRRDRFREKRLRRIDGRQAETRRFGEARRMRLRMRGTRAGVERRRPRENRGGDDRRRQQGGRQGNGNSQVALGGKKQVNQVHNKQQQNKQQQNKQQQNKQQQNKQQQNKQQHNNKQQNNSNQQRGNSQQHANKKPQRIREPQLTREELDRQLDNYRN</sequence>
<feature type="compositionally biased region" description="Low complexity" evidence="1">
    <location>
        <begin position="181"/>
        <end position="236"/>
    </location>
</feature>
<reference evidence="2 3" key="1">
    <citation type="submission" date="2021-02" db="EMBL/GenBank/DDBJ databases">
        <title>Porcisia hertigi Genome sequencing and assembly.</title>
        <authorList>
            <person name="Almutairi H."/>
            <person name="Gatherer D."/>
        </authorList>
    </citation>
    <scope>NUCLEOTIDE SEQUENCE [LARGE SCALE GENOMIC DNA]</scope>
    <source>
        <strain evidence="2 3">C119</strain>
    </source>
</reference>
<keyword evidence="3" id="KW-1185">Reference proteome</keyword>
<protein>
    <recommendedName>
        <fullName evidence="4">Chromatin target of PRMT1 protein C-terminal domain-containing protein</fullName>
    </recommendedName>
</protein>